<evidence type="ECO:0000313" key="5">
    <source>
        <dbReference type="EMBL" id="VDD91880.1"/>
    </source>
</evidence>
<dbReference type="OrthoDB" id="19944at2759"/>
<reference evidence="5 6" key="2">
    <citation type="submission" date="2018-10" db="EMBL/GenBank/DDBJ databases">
        <authorList>
            <consortium name="Pathogen Informatics"/>
        </authorList>
    </citation>
    <scope>NUCLEOTIDE SEQUENCE [LARGE SCALE GENOMIC DNA]</scope>
</reference>
<dbReference type="GO" id="GO:0006893">
    <property type="term" value="P:Golgi to plasma membrane transport"/>
    <property type="evidence" value="ECO:0007669"/>
    <property type="project" value="TreeGrafter"/>
</dbReference>
<dbReference type="AlphaFoldDB" id="A0A0N4V9J2"/>
<accession>A0A0N4V9J2</accession>
<dbReference type="EMBL" id="UXUI01008589">
    <property type="protein sequence ID" value="VDD91880.1"/>
    <property type="molecule type" value="Genomic_DNA"/>
</dbReference>
<sequence>MVVIKIAFKMWFLIKITFRARATHVRGFPVLALINSVGQIVILSLPTLRHLLCTQLYEHALEIGDVYCRKTSLSEYGLGFYCVTASEIQKFTICSELADQVKECAGELFVPVDMPGPPKSSFFKGVSTLFVGAHKEEIDLDSIFSEKAAGAMSGSGMRSVGRTIPGPSASIDLASSRVVTAGHAASAAVQAINERGEKLNATVDATERLMENAMSFSQKASRLVEKYEKKKWYNF</sequence>
<evidence type="ECO:0000313" key="6">
    <source>
        <dbReference type="Proteomes" id="UP000274131"/>
    </source>
</evidence>
<proteinExistence type="predicted"/>
<evidence type="ECO:0000256" key="2">
    <source>
        <dbReference type="ARBA" id="ARBA00022490"/>
    </source>
</evidence>
<dbReference type="STRING" id="51028.A0A0N4V9J2"/>
<keyword evidence="2" id="KW-0963">Cytoplasm</keyword>
<dbReference type="GO" id="GO:0005096">
    <property type="term" value="F:GTPase activator activity"/>
    <property type="evidence" value="ECO:0007669"/>
    <property type="project" value="TreeGrafter"/>
</dbReference>
<dbReference type="GO" id="GO:0045159">
    <property type="term" value="F:myosin II binding"/>
    <property type="evidence" value="ECO:0007669"/>
    <property type="project" value="TreeGrafter"/>
</dbReference>
<evidence type="ECO:0000313" key="7">
    <source>
        <dbReference type="WBParaSite" id="EVEC_0000711001-mRNA-1"/>
    </source>
</evidence>
<dbReference type="InterPro" id="IPR042855">
    <property type="entry name" value="V_SNARE_CC"/>
</dbReference>
<evidence type="ECO:0000259" key="4">
    <source>
        <dbReference type="PROSITE" id="PS50892"/>
    </source>
</evidence>
<comment type="subcellular location">
    <subcellularLocation>
        <location evidence="1">Cytoplasm</location>
    </subcellularLocation>
</comment>
<dbReference type="GO" id="GO:0006887">
    <property type="term" value="P:exocytosis"/>
    <property type="evidence" value="ECO:0007669"/>
    <property type="project" value="TreeGrafter"/>
</dbReference>
<dbReference type="SUPFAM" id="SSF58038">
    <property type="entry name" value="SNARE fusion complex"/>
    <property type="match status" value="1"/>
</dbReference>
<dbReference type="PANTHER" id="PTHR10241:SF25">
    <property type="entry name" value="TOMOSYN, ISOFORM C"/>
    <property type="match status" value="1"/>
</dbReference>
<dbReference type="CDD" id="cd15873">
    <property type="entry name" value="R-SNARE_STXBP5_6"/>
    <property type="match status" value="1"/>
</dbReference>
<gene>
    <name evidence="5" type="ORF">EVEC_LOCUS6631</name>
</gene>
<reference evidence="7" key="1">
    <citation type="submission" date="2017-02" db="UniProtKB">
        <authorList>
            <consortium name="WormBaseParasite"/>
        </authorList>
    </citation>
    <scope>IDENTIFICATION</scope>
</reference>
<organism evidence="7">
    <name type="scientific">Enterobius vermicularis</name>
    <name type="common">Human pinworm</name>
    <dbReference type="NCBI Taxonomy" id="51028"/>
    <lineage>
        <taxon>Eukaryota</taxon>
        <taxon>Metazoa</taxon>
        <taxon>Ecdysozoa</taxon>
        <taxon>Nematoda</taxon>
        <taxon>Chromadorea</taxon>
        <taxon>Rhabditida</taxon>
        <taxon>Spirurina</taxon>
        <taxon>Oxyuridomorpha</taxon>
        <taxon>Oxyuroidea</taxon>
        <taxon>Oxyuridae</taxon>
        <taxon>Enterobius</taxon>
    </lineage>
</organism>
<evidence type="ECO:0000256" key="1">
    <source>
        <dbReference type="ARBA" id="ARBA00004496"/>
    </source>
</evidence>
<dbReference type="GO" id="GO:0031201">
    <property type="term" value="C:SNARE complex"/>
    <property type="evidence" value="ECO:0007669"/>
    <property type="project" value="TreeGrafter"/>
</dbReference>
<dbReference type="GO" id="GO:0019905">
    <property type="term" value="F:syntaxin binding"/>
    <property type="evidence" value="ECO:0007669"/>
    <property type="project" value="TreeGrafter"/>
</dbReference>
<dbReference type="Gene3D" id="1.20.5.110">
    <property type="match status" value="1"/>
</dbReference>
<dbReference type="WBParaSite" id="EVEC_0000711001-mRNA-1">
    <property type="protein sequence ID" value="EVEC_0000711001-mRNA-1"/>
    <property type="gene ID" value="EVEC_0000711001"/>
</dbReference>
<dbReference type="Proteomes" id="UP000274131">
    <property type="component" value="Unassembled WGS sequence"/>
</dbReference>
<dbReference type="PANTHER" id="PTHR10241">
    <property type="entry name" value="LETHAL 2 GIANT LARVAE PROTEIN"/>
    <property type="match status" value="1"/>
</dbReference>
<dbReference type="PROSITE" id="PS50892">
    <property type="entry name" value="V_SNARE"/>
    <property type="match status" value="1"/>
</dbReference>
<protein>
    <submittedName>
        <fullName evidence="7">V-SNARE coiled-coil homology domain-containing protein</fullName>
    </submittedName>
</protein>
<evidence type="ECO:0000256" key="3">
    <source>
        <dbReference type="PROSITE-ProRule" id="PRU00290"/>
    </source>
</evidence>
<keyword evidence="3" id="KW-0175">Coiled coil</keyword>
<name>A0A0N4V9J2_ENTVE</name>
<feature type="domain" description="V-SNARE coiled-coil homology" evidence="4">
    <location>
        <begin position="170"/>
        <end position="230"/>
    </location>
</feature>
<keyword evidence="6" id="KW-1185">Reference proteome</keyword>
<dbReference type="GO" id="GO:0005886">
    <property type="term" value="C:plasma membrane"/>
    <property type="evidence" value="ECO:0007669"/>
    <property type="project" value="TreeGrafter"/>
</dbReference>